<dbReference type="EMBL" id="JAPFQI010000001">
    <property type="protein sequence ID" value="MCW8084756.1"/>
    <property type="molecule type" value="Genomic_DNA"/>
</dbReference>
<dbReference type="PANTHER" id="PTHR11455">
    <property type="entry name" value="CRYPTOCHROME"/>
    <property type="match status" value="1"/>
</dbReference>
<dbReference type="InterPro" id="IPR018394">
    <property type="entry name" value="DNA_photolyase_1_CS_C"/>
</dbReference>
<dbReference type="RefSeq" id="WP_301588466.1">
    <property type="nucleotide sequence ID" value="NZ_JAPFQI010000001.1"/>
</dbReference>
<dbReference type="SUPFAM" id="SSF52425">
    <property type="entry name" value="Cryptochrome/photolyase, N-terminal domain"/>
    <property type="match status" value="1"/>
</dbReference>
<accession>A0ABT3NRH9</accession>
<sequence>MTAPALFWFRQDLRLADNPALEAACRKPVLPVFLLDDEAAGTWRAGGAARWWLHRSLAALDTALRTRGAALHLARGRAVEVIPALAARIGANEVHAGLLYEPWARKRDAEVAERLRAEGGTLFLHSSALLHEPHTLRSGQGRPYAAFTPFARALFGKGEPPAPFRAPQELSGLELPGLALEALELLPSDEPAWWQGMEESWRPGEAGAQSRLARFMAEGLRGYGEGRDRPAIEGTARLSPHLRWGEVSPRQAWHAARAAGAEGDHGFLKELLWRDFSYHLLWHRPEMPEAPLARRFEAFPAVRDMRLLRRWQRGRTGFPLVDAGMRQLWQTGWMHNRVRMVASSVLVKHLLQPWQDGAAWFWDTLVDADLASNSASWQWIGGSGADASPFFRVFNPVLQGERFDPEGDYVRRWVPELADVPRRFVHRPWAMPGGPPAPYPTPLVAPEEGRRRALDAFARMRAAEAA</sequence>
<dbReference type="InterPro" id="IPR036134">
    <property type="entry name" value="Crypto/Photolyase_FAD-like_sf"/>
</dbReference>
<evidence type="ECO:0000313" key="8">
    <source>
        <dbReference type="EMBL" id="MCW8084756.1"/>
    </source>
</evidence>
<keyword evidence="9" id="KW-1185">Reference proteome</keyword>
<dbReference type="PROSITE" id="PS51645">
    <property type="entry name" value="PHR_CRY_ALPHA_BETA"/>
    <property type="match status" value="1"/>
</dbReference>
<comment type="similarity">
    <text evidence="6">Belongs to the DNA photolyase family.</text>
</comment>
<dbReference type="SUPFAM" id="SSF48173">
    <property type="entry name" value="Cryptochrome/photolyase FAD-binding domain"/>
    <property type="match status" value="1"/>
</dbReference>
<evidence type="ECO:0000259" key="7">
    <source>
        <dbReference type="PROSITE" id="PS51645"/>
    </source>
</evidence>
<evidence type="ECO:0000256" key="1">
    <source>
        <dbReference type="ARBA" id="ARBA00001932"/>
    </source>
</evidence>
<keyword evidence="4 6" id="KW-0274">FAD</keyword>
<dbReference type="PRINTS" id="PR00147">
    <property type="entry name" value="DNAPHOTLYASE"/>
</dbReference>
<evidence type="ECO:0000256" key="3">
    <source>
        <dbReference type="ARBA" id="ARBA00022630"/>
    </source>
</evidence>
<dbReference type="PANTHER" id="PTHR11455:SF9">
    <property type="entry name" value="CRYPTOCHROME CIRCADIAN CLOCK 5 ISOFORM X1"/>
    <property type="match status" value="1"/>
</dbReference>
<comment type="cofactor">
    <cofactor evidence="1">
        <name>(6R)-5,10-methylene-5,6,7,8-tetrahydrofolate</name>
        <dbReference type="ChEBI" id="CHEBI:15636"/>
    </cofactor>
</comment>
<dbReference type="InterPro" id="IPR006050">
    <property type="entry name" value="DNA_photolyase_N"/>
</dbReference>
<organism evidence="8 9">
    <name type="scientific">Sabulicella glaciei</name>
    <dbReference type="NCBI Taxonomy" id="2984948"/>
    <lineage>
        <taxon>Bacteria</taxon>
        <taxon>Pseudomonadati</taxon>
        <taxon>Pseudomonadota</taxon>
        <taxon>Alphaproteobacteria</taxon>
        <taxon>Acetobacterales</taxon>
        <taxon>Acetobacteraceae</taxon>
        <taxon>Sabulicella</taxon>
    </lineage>
</organism>
<evidence type="ECO:0000256" key="5">
    <source>
        <dbReference type="ARBA" id="ARBA00022991"/>
    </source>
</evidence>
<dbReference type="Pfam" id="PF00875">
    <property type="entry name" value="DNA_photolyase"/>
    <property type="match status" value="1"/>
</dbReference>
<gene>
    <name evidence="8" type="ORF">OF850_03880</name>
</gene>
<dbReference type="Pfam" id="PF03441">
    <property type="entry name" value="FAD_binding_7"/>
    <property type="match status" value="1"/>
</dbReference>
<dbReference type="InterPro" id="IPR014729">
    <property type="entry name" value="Rossmann-like_a/b/a_fold"/>
</dbReference>
<evidence type="ECO:0000256" key="6">
    <source>
        <dbReference type="RuleBase" id="RU004182"/>
    </source>
</evidence>
<dbReference type="Gene3D" id="1.25.40.80">
    <property type="match status" value="1"/>
</dbReference>
<dbReference type="Gene3D" id="1.10.579.10">
    <property type="entry name" value="DNA Cyclobutane Dipyrimidine Photolyase, subunit A, domain 3"/>
    <property type="match status" value="1"/>
</dbReference>
<reference evidence="8 9" key="1">
    <citation type="submission" date="2022-10" db="EMBL/GenBank/DDBJ databases">
        <title>Roseococcus glaciei nov., sp. nov., isolated from glacier.</title>
        <authorList>
            <person name="Liu Q."/>
            <person name="Xin Y.-H."/>
        </authorList>
    </citation>
    <scope>NUCLEOTIDE SEQUENCE [LARGE SCALE GENOMIC DNA]</scope>
    <source>
        <strain evidence="8 9">MDT2-1-1</strain>
    </source>
</reference>
<name>A0ABT3NRH9_9PROT</name>
<keyword evidence="5 6" id="KW-0157">Chromophore</keyword>
<comment type="caution">
    <text evidence="8">The sequence shown here is derived from an EMBL/GenBank/DDBJ whole genome shotgun (WGS) entry which is preliminary data.</text>
</comment>
<evidence type="ECO:0000256" key="4">
    <source>
        <dbReference type="ARBA" id="ARBA00022827"/>
    </source>
</evidence>
<proteinExistence type="inferred from homology"/>
<dbReference type="PROSITE" id="PS00394">
    <property type="entry name" value="DNA_PHOTOLYASES_1_1"/>
    <property type="match status" value="1"/>
</dbReference>
<comment type="cofactor">
    <cofactor evidence="2">
        <name>FAD</name>
        <dbReference type="ChEBI" id="CHEBI:57692"/>
    </cofactor>
</comment>
<dbReference type="InterPro" id="IPR002081">
    <property type="entry name" value="Cryptochrome/DNA_photolyase_1"/>
</dbReference>
<dbReference type="Gene3D" id="3.40.50.620">
    <property type="entry name" value="HUPs"/>
    <property type="match status" value="1"/>
</dbReference>
<feature type="domain" description="Photolyase/cryptochrome alpha/beta" evidence="7">
    <location>
        <begin position="3"/>
        <end position="130"/>
    </location>
</feature>
<keyword evidence="3 6" id="KW-0285">Flavoprotein</keyword>
<evidence type="ECO:0000256" key="2">
    <source>
        <dbReference type="ARBA" id="ARBA00001974"/>
    </source>
</evidence>
<dbReference type="InterPro" id="IPR005101">
    <property type="entry name" value="Cryptochr/Photolyase_FAD-bd"/>
</dbReference>
<evidence type="ECO:0000313" key="9">
    <source>
        <dbReference type="Proteomes" id="UP001526430"/>
    </source>
</evidence>
<dbReference type="InterPro" id="IPR036155">
    <property type="entry name" value="Crypto/Photolyase_N_sf"/>
</dbReference>
<dbReference type="Proteomes" id="UP001526430">
    <property type="component" value="Unassembled WGS sequence"/>
</dbReference>
<protein>
    <submittedName>
        <fullName evidence="8">DNA photolyase family protein</fullName>
    </submittedName>
</protein>